<keyword evidence="5" id="KW-0378">Hydrolase</keyword>
<dbReference type="Proteomes" id="UP000321062">
    <property type="component" value="Chromosome"/>
</dbReference>
<organism evidence="5 6">
    <name type="scientific">Paradevosia tibetensis</name>
    <dbReference type="NCBI Taxonomy" id="1447062"/>
    <lineage>
        <taxon>Bacteria</taxon>
        <taxon>Pseudomonadati</taxon>
        <taxon>Pseudomonadota</taxon>
        <taxon>Alphaproteobacteria</taxon>
        <taxon>Hyphomicrobiales</taxon>
        <taxon>Devosiaceae</taxon>
        <taxon>Paradevosia</taxon>
    </lineage>
</organism>
<protein>
    <recommendedName>
        <fullName evidence="4">phosphoglycolate phosphatase</fullName>
        <ecNumber evidence="4">3.1.3.18</ecNumber>
    </recommendedName>
</protein>
<dbReference type="OrthoDB" id="9807742at2"/>
<evidence type="ECO:0000256" key="4">
    <source>
        <dbReference type="ARBA" id="ARBA00013078"/>
    </source>
</evidence>
<proteinExistence type="inferred from homology"/>
<dbReference type="SFLD" id="SFLDS00003">
    <property type="entry name" value="Haloacid_Dehalogenase"/>
    <property type="match status" value="1"/>
</dbReference>
<dbReference type="InterPro" id="IPR050155">
    <property type="entry name" value="HAD-like_hydrolase_sf"/>
</dbReference>
<dbReference type="GO" id="GO:0008967">
    <property type="term" value="F:phosphoglycolate phosphatase activity"/>
    <property type="evidence" value="ECO:0007669"/>
    <property type="project" value="UniProtKB-EC"/>
</dbReference>
<dbReference type="CDD" id="cd07505">
    <property type="entry name" value="HAD_BPGM-like"/>
    <property type="match status" value="1"/>
</dbReference>
<comment type="similarity">
    <text evidence="3">Belongs to the HAD-like hydrolase superfamily. CbbY/CbbZ/Gph/YieH family.</text>
</comment>
<evidence type="ECO:0000256" key="1">
    <source>
        <dbReference type="ARBA" id="ARBA00000830"/>
    </source>
</evidence>
<keyword evidence="6" id="KW-1185">Reference proteome</keyword>
<dbReference type="EC" id="3.1.3.18" evidence="4"/>
<sequence length="270" mass="29054">MTDNRRVPTGRLCRPKALLLDFGGVIVLTTKNPAWADELAGHVLALLEARGAVAGLTAAMIAEDIKAGSIADSHWKNAMSRPLAPRELRYEEFWGDFVAADWPAEARDVVVAEAKELCRIMGHARSIRRLRDGMLELLDAADAAGVPVGIVSNALAGQVHLDFLAEHGLAARFAVEVHSDAVGLRKPNPDMIRIAAERLDVPVGDCWYVGDNFDRDVLCGTRAGVGGNILMEAGKTYELPYDLRVRPDAIVADPVGLLDLFVTSLKASAA</sequence>
<evidence type="ECO:0000313" key="6">
    <source>
        <dbReference type="Proteomes" id="UP000321062"/>
    </source>
</evidence>
<dbReference type="AlphaFoldDB" id="A0A5B9DKA5"/>
<dbReference type="PANTHER" id="PTHR43434:SF1">
    <property type="entry name" value="PHOSPHOGLYCOLATE PHOSPHATASE"/>
    <property type="match status" value="1"/>
</dbReference>
<evidence type="ECO:0000256" key="2">
    <source>
        <dbReference type="ARBA" id="ARBA00004818"/>
    </source>
</evidence>
<evidence type="ECO:0000313" key="5">
    <source>
        <dbReference type="EMBL" id="QEE19573.1"/>
    </source>
</evidence>
<dbReference type="PANTHER" id="PTHR43434">
    <property type="entry name" value="PHOSPHOGLYCOLATE PHOSPHATASE"/>
    <property type="match status" value="1"/>
</dbReference>
<comment type="pathway">
    <text evidence="2">Organic acid metabolism; glycolate biosynthesis; glycolate from 2-phosphoglycolate: step 1/1.</text>
</comment>
<dbReference type="EMBL" id="CP041690">
    <property type="protein sequence ID" value="QEE19573.1"/>
    <property type="molecule type" value="Genomic_DNA"/>
</dbReference>
<dbReference type="RefSeq" id="WP_147655277.1">
    <property type="nucleotide sequence ID" value="NZ_BMFM01000001.1"/>
</dbReference>
<comment type="catalytic activity">
    <reaction evidence="1">
        <text>2-phosphoglycolate + H2O = glycolate + phosphate</text>
        <dbReference type="Rhea" id="RHEA:14369"/>
        <dbReference type="ChEBI" id="CHEBI:15377"/>
        <dbReference type="ChEBI" id="CHEBI:29805"/>
        <dbReference type="ChEBI" id="CHEBI:43474"/>
        <dbReference type="ChEBI" id="CHEBI:58033"/>
        <dbReference type="EC" id="3.1.3.18"/>
    </reaction>
</comment>
<dbReference type="SUPFAM" id="SSF56784">
    <property type="entry name" value="HAD-like"/>
    <property type="match status" value="1"/>
</dbReference>
<dbReference type="InterPro" id="IPR006439">
    <property type="entry name" value="HAD-SF_hydro_IA"/>
</dbReference>
<reference evidence="5 6" key="1">
    <citation type="journal article" date="2015" name="Int. J. Syst. Evol. Microbiol.">
        <title>Youhaiella tibetensis gen. nov., sp. nov., isolated from subsurface sediment.</title>
        <authorList>
            <person name="Wang Y.X."/>
            <person name="Huang F.Q."/>
            <person name="Nogi Y."/>
            <person name="Pang S.J."/>
            <person name="Wang P.K."/>
            <person name="Lv J."/>
        </authorList>
    </citation>
    <scope>NUCLEOTIDE SEQUENCE [LARGE SCALE GENOMIC DNA]</scope>
    <source>
        <strain evidence="6">fig4</strain>
    </source>
</reference>
<dbReference type="InterPro" id="IPR023214">
    <property type="entry name" value="HAD_sf"/>
</dbReference>
<dbReference type="KEGG" id="yti:FNA67_05020"/>
<evidence type="ECO:0000256" key="3">
    <source>
        <dbReference type="ARBA" id="ARBA00006171"/>
    </source>
</evidence>
<accession>A0A5B9DKA5</accession>
<dbReference type="Pfam" id="PF00702">
    <property type="entry name" value="Hydrolase"/>
    <property type="match status" value="1"/>
</dbReference>
<dbReference type="GO" id="GO:0006281">
    <property type="term" value="P:DNA repair"/>
    <property type="evidence" value="ECO:0007669"/>
    <property type="project" value="TreeGrafter"/>
</dbReference>
<gene>
    <name evidence="5" type="ORF">FNA67_05020</name>
</gene>
<name>A0A5B9DKA5_9HYPH</name>
<dbReference type="InterPro" id="IPR036412">
    <property type="entry name" value="HAD-like_sf"/>
</dbReference>
<dbReference type="Gene3D" id="3.40.50.1000">
    <property type="entry name" value="HAD superfamily/HAD-like"/>
    <property type="match status" value="1"/>
</dbReference>
<dbReference type="SFLD" id="SFLDG01129">
    <property type="entry name" value="C1.5:_HAD__Beta-PGM__Phosphata"/>
    <property type="match status" value="1"/>
</dbReference>
<dbReference type="NCBIfam" id="TIGR01549">
    <property type="entry name" value="HAD-SF-IA-v1"/>
    <property type="match status" value="1"/>
</dbReference>